<dbReference type="EMBL" id="FOFS01000002">
    <property type="protein sequence ID" value="SEP93008.1"/>
    <property type="molecule type" value="Genomic_DNA"/>
</dbReference>
<proteinExistence type="predicted"/>
<sequence length="129" mass="14122">MTPIKQDKLFSPDGLVNGNAMAACLASLLDLPLWMVPPFEDMHGRGAATVDDRIKEWLQRMFGLTLELQGRHEPEDLPAFYIASGPSSRGAMHSVIYSNGVLAHDPHPAGDGIVEVSYCRFLKPVHGQP</sequence>
<reference evidence="1 2" key="1">
    <citation type="submission" date="2016-10" db="EMBL/GenBank/DDBJ databases">
        <authorList>
            <person name="de Groot N.N."/>
        </authorList>
    </citation>
    <scope>NUCLEOTIDE SEQUENCE [LARGE SCALE GENOMIC DNA]</scope>
    <source>
        <strain evidence="1 2">DSM 25927</strain>
    </source>
</reference>
<dbReference type="PROSITE" id="PS51257">
    <property type="entry name" value="PROKAR_LIPOPROTEIN"/>
    <property type="match status" value="1"/>
</dbReference>
<accession>A0A1H9BXA6</accession>
<protein>
    <submittedName>
        <fullName evidence="1">Uncharacterized protein</fullName>
    </submittedName>
</protein>
<keyword evidence="2" id="KW-1185">Reference proteome</keyword>
<evidence type="ECO:0000313" key="1">
    <source>
        <dbReference type="EMBL" id="SEP93008.1"/>
    </source>
</evidence>
<evidence type="ECO:0000313" key="2">
    <source>
        <dbReference type="Proteomes" id="UP000199233"/>
    </source>
</evidence>
<dbReference type="Proteomes" id="UP000199233">
    <property type="component" value="Unassembled WGS sequence"/>
</dbReference>
<gene>
    <name evidence="1" type="ORF">SAMN04488038_102246</name>
</gene>
<organism evidence="1 2">
    <name type="scientific">Solimonas aquatica</name>
    <dbReference type="NCBI Taxonomy" id="489703"/>
    <lineage>
        <taxon>Bacteria</taxon>
        <taxon>Pseudomonadati</taxon>
        <taxon>Pseudomonadota</taxon>
        <taxon>Gammaproteobacteria</taxon>
        <taxon>Nevskiales</taxon>
        <taxon>Nevskiaceae</taxon>
        <taxon>Solimonas</taxon>
    </lineage>
</organism>
<name>A0A1H9BXA6_9GAMM</name>
<dbReference type="AlphaFoldDB" id="A0A1H9BXA6"/>